<comment type="caution">
    <text evidence="2">The sequence shown here is derived from an EMBL/GenBank/DDBJ whole genome shotgun (WGS) entry which is preliminary data.</text>
</comment>
<gene>
    <name evidence="2" type="ORF">PsYK624_094860</name>
</gene>
<keyword evidence="3" id="KW-1185">Reference proteome</keyword>
<feature type="region of interest" description="Disordered" evidence="1">
    <location>
        <begin position="142"/>
        <end position="171"/>
    </location>
</feature>
<proteinExistence type="predicted"/>
<dbReference type="AlphaFoldDB" id="A0A9P3LGQ2"/>
<feature type="region of interest" description="Disordered" evidence="1">
    <location>
        <begin position="85"/>
        <end position="127"/>
    </location>
</feature>
<name>A0A9P3LGQ2_9APHY</name>
<feature type="region of interest" description="Disordered" evidence="1">
    <location>
        <begin position="16"/>
        <end position="60"/>
    </location>
</feature>
<feature type="compositionally biased region" description="Low complexity" evidence="1">
    <location>
        <begin position="149"/>
        <end position="167"/>
    </location>
</feature>
<feature type="compositionally biased region" description="Low complexity" evidence="1">
    <location>
        <begin position="51"/>
        <end position="60"/>
    </location>
</feature>
<accession>A0A9P3LGQ2</accession>
<evidence type="ECO:0000313" key="3">
    <source>
        <dbReference type="Proteomes" id="UP000703269"/>
    </source>
</evidence>
<evidence type="ECO:0000256" key="1">
    <source>
        <dbReference type="SAM" id="MobiDB-lite"/>
    </source>
</evidence>
<organism evidence="2 3">
    <name type="scientific">Phanerochaete sordida</name>
    <dbReference type="NCBI Taxonomy" id="48140"/>
    <lineage>
        <taxon>Eukaryota</taxon>
        <taxon>Fungi</taxon>
        <taxon>Dikarya</taxon>
        <taxon>Basidiomycota</taxon>
        <taxon>Agaricomycotina</taxon>
        <taxon>Agaricomycetes</taxon>
        <taxon>Polyporales</taxon>
        <taxon>Phanerochaetaceae</taxon>
        <taxon>Phanerochaete</taxon>
    </lineage>
</organism>
<reference evidence="2 3" key="1">
    <citation type="submission" date="2021-08" db="EMBL/GenBank/DDBJ databases">
        <title>Draft Genome Sequence of Phanerochaete sordida strain YK-624.</title>
        <authorList>
            <person name="Mori T."/>
            <person name="Dohra H."/>
            <person name="Suzuki T."/>
            <person name="Kawagishi H."/>
            <person name="Hirai H."/>
        </authorList>
    </citation>
    <scope>NUCLEOTIDE SEQUENCE [LARGE SCALE GENOMIC DNA]</scope>
    <source>
        <strain evidence="2 3">YK-624</strain>
    </source>
</reference>
<dbReference type="Proteomes" id="UP000703269">
    <property type="component" value="Unassembled WGS sequence"/>
</dbReference>
<protein>
    <submittedName>
        <fullName evidence="2">Uncharacterized protein</fullName>
    </submittedName>
</protein>
<dbReference type="EMBL" id="BPQB01000031">
    <property type="protein sequence ID" value="GJE93327.1"/>
    <property type="molecule type" value="Genomic_DNA"/>
</dbReference>
<sequence length="269" mass="28085">MPEPDKALHMLAYQFASGAPHRQSPAPHPPEFATTSAPELTRPPRRDSARAHAAAPAMARAHAASHGGVLWRSSSWRFAVLGSRAGSPHGARKAGGSPEAQAAHRVPAAAGQPSRRAGAPRLSGARGVPSVLPLRAAPDCGPYDRTLSRSRAGGVAGSRRATAGAMRRAARPGHVRRVGRQAIMHACRTGSARGVPPADLDSVPPCMIFTSSRCWGDCAGSDGAHVRVSRCATDGRNLRGESWVALSELRRHIACCKFSDIGQHIAAGA</sequence>
<evidence type="ECO:0000313" key="2">
    <source>
        <dbReference type="EMBL" id="GJE93327.1"/>
    </source>
</evidence>